<dbReference type="Proteomes" id="UP000617402">
    <property type="component" value="Unassembled WGS sequence"/>
</dbReference>
<comment type="caution">
    <text evidence="2">The sequence shown here is derived from an EMBL/GenBank/DDBJ whole genome shotgun (WGS) entry which is preliminary data.</text>
</comment>
<evidence type="ECO:0000313" key="2">
    <source>
        <dbReference type="EMBL" id="MBC9786808.1"/>
    </source>
</evidence>
<keyword evidence="1" id="KW-0732">Signal</keyword>
<keyword evidence="3" id="KW-1185">Reference proteome</keyword>
<evidence type="ECO:0000256" key="1">
    <source>
        <dbReference type="SAM" id="SignalP"/>
    </source>
</evidence>
<name>A0ABR7T7T2_HELCL</name>
<reference evidence="2 3" key="1">
    <citation type="submission" date="2020-07" db="EMBL/GenBank/DDBJ databases">
        <title>Draft whole-genome sequence of Heliobacterium chlorum DSM 3682, type strain.</title>
        <authorList>
            <person name="Kyndt J.A."/>
            <person name="Meyer T.E."/>
            <person name="Imhoff J.F."/>
        </authorList>
    </citation>
    <scope>NUCLEOTIDE SEQUENCE [LARGE SCALE GENOMIC DNA]</scope>
    <source>
        <strain evidence="2 3">DSM 3682</strain>
    </source>
</reference>
<feature type="non-terminal residue" evidence="2">
    <location>
        <position position="41"/>
    </location>
</feature>
<dbReference type="EMBL" id="JACVHF010000184">
    <property type="protein sequence ID" value="MBC9786808.1"/>
    <property type="molecule type" value="Genomic_DNA"/>
</dbReference>
<feature type="signal peptide" evidence="1">
    <location>
        <begin position="1"/>
        <end position="20"/>
    </location>
</feature>
<accession>A0ABR7T7T2</accession>
<protein>
    <submittedName>
        <fullName evidence="2">ABC transporter substrate-binding protein</fullName>
    </submittedName>
</protein>
<organism evidence="2 3">
    <name type="scientific">Heliobacterium chlorum</name>
    <dbReference type="NCBI Taxonomy" id="2698"/>
    <lineage>
        <taxon>Bacteria</taxon>
        <taxon>Bacillati</taxon>
        <taxon>Bacillota</taxon>
        <taxon>Clostridia</taxon>
        <taxon>Eubacteriales</taxon>
        <taxon>Heliobacteriaceae</taxon>
        <taxon>Heliobacterium</taxon>
    </lineage>
</organism>
<gene>
    <name evidence="2" type="ORF">H1S01_20920</name>
</gene>
<feature type="chain" id="PRO_5046541382" evidence="1">
    <location>
        <begin position="21"/>
        <end position="41"/>
    </location>
</feature>
<evidence type="ECO:0000313" key="3">
    <source>
        <dbReference type="Proteomes" id="UP000617402"/>
    </source>
</evidence>
<sequence length="41" mass="4616">MKSKLWIVICALIVVLAACGQDANHSSNNKDTEKSDKKYHR</sequence>
<proteinExistence type="predicted"/>
<dbReference type="PROSITE" id="PS51257">
    <property type="entry name" value="PROKAR_LIPOPROTEIN"/>
    <property type="match status" value="1"/>
</dbReference>